<keyword evidence="2" id="KW-1185">Reference proteome</keyword>
<dbReference type="EMBL" id="OM953433">
    <property type="protein sequence ID" value="UTC26059.1"/>
    <property type="molecule type" value="Genomic_DNA"/>
</dbReference>
<evidence type="ECO:0000313" key="1">
    <source>
        <dbReference type="EMBL" id="UTC26059.1"/>
    </source>
</evidence>
<evidence type="ECO:0000313" key="2">
    <source>
        <dbReference type="Proteomes" id="UP001055816"/>
    </source>
</evidence>
<sequence>MISSFYVTLVEILHEKFGTDKEFDSNEAVKALRSGCDYLKKMPIANSRYYLSALRKVGVLVTVKHGSKNGGVLYINQLSKPFMENEPRLARLVTGVQYQIKTTEIPEVQEQNPNVKYFVGEIMFDTINDAVAYCKSHIIKIKRKKIIWE</sequence>
<gene>
    <name evidence="1" type="ORF">Henu11_gp30</name>
</gene>
<accession>A0A9E7SQD0</accession>
<dbReference type="Proteomes" id="UP001055816">
    <property type="component" value="Segment"/>
</dbReference>
<reference evidence="1" key="1">
    <citation type="submission" date="2022-03" db="EMBL/GenBank/DDBJ databases">
        <authorList>
            <person name="Zhao Y."/>
        </authorList>
    </citation>
    <scope>NUCLEOTIDE SEQUENCE</scope>
</reference>
<proteinExistence type="predicted"/>
<protein>
    <submittedName>
        <fullName evidence="1">Uncharacterized protein</fullName>
    </submittedName>
</protein>
<organism evidence="1 2">
    <name type="scientific">Shigella phage Henu11</name>
    <dbReference type="NCBI Taxonomy" id="2930391"/>
    <lineage>
        <taxon>Viruses</taxon>
        <taxon>Duplodnaviria</taxon>
        <taxon>Heunggongvirae</taxon>
        <taxon>Uroviricota</taxon>
        <taxon>Caudoviricetes</taxon>
        <taxon>Andersonviridae</taxon>
        <taxon>Ounavirinae</taxon>
        <taxon>Mooglevirus</taxon>
        <taxon>Mooglevirus Henu11</taxon>
    </lineage>
</organism>
<name>A0A9E7SQD0_9CAUD</name>